<name>A0A3D8SAG5_9HELO</name>
<feature type="transmembrane region" description="Helical" evidence="2">
    <location>
        <begin position="255"/>
        <end position="276"/>
    </location>
</feature>
<keyword evidence="4" id="KW-1185">Reference proteome</keyword>
<evidence type="ECO:0000256" key="2">
    <source>
        <dbReference type="SAM" id="Phobius"/>
    </source>
</evidence>
<evidence type="ECO:0000313" key="4">
    <source>
        <dbReference type="Proteomes" id="UP000256328"/>
    </source>
</evidence>
<evidence type="ECO:0000313" key="3">
    <source>
        <dbReference type="EMBL" id="RDW83263.1"/>
    </source>
</evidence>
<evidence type="ECO:0000256" key="1">
    <source>
        <dbReference type="SAM" id="MobiDB-lite"/>
    </source>
</evidence>
<dbReference type="Proteomes" id="UP000256328">
    <property type="component" value="Unassembled WGS sequence"/>
</dbReference>
<feature type="transmembrane region" description="Helical" evidence="2">
    <location>
        <begin position="99"/>
        <end position="118"/>
    </location>
</feature>
<dbReference type="PANTHER" id="PTHR37919">
    <property type="entry name" value="PROTEIN CBG05606"/>
    <property type="match status" value="1"/>
</dbReference>
<gene>
    <name evidence="3" type="ORF">BP5796_04754</name>
</gene>
<dbReference type="PANTHER" id="PTHR37919:SF2">
    <property type="entry name" value="EXPERA DOMAIN-CONTAINING PROTEIN"/>
    <property type="match status" value="1"/>
</dbReference>
<feature type="transmembrane region" description="Helical" evidence="2">
    <location>
        <begin position="214"/>
        <end position="235"/>
    </location>
</feature>
<dbReference type="OrthoDB" id="60858at2759"/>
<keyword evidence="2" id="KW-1133">Transmembrane helix</keyword>
<keyword evidence="2" id="KW-0812">Transmembrane</keyword>
<protein>
    <recommendedName>
        <fullName evidence="5">C6 transcription factor</fullName>
    </recommendedName>
</protein>
<accession>A0A3D8SAG5</accession>
<dbReference type="AlphaFoldDB" id="A0A3D8SAG5"/>
<sequence>MTIFAELPTANVKDRELSSASGLWVVSRLGTAGDPPALSFPPTNIIIFPCDFTIRRATMVSTRSKKEFTEPELTPTKSTPARSRKSSAKWAHTPSNVTLIWLAISLPLVIWDAGYVLLRPHSMPGGSLHWPIWAPYELYGTVDYIYGWKAYNERNGFTGAQTALNVVETAMYFYYLYVLYAYGKPSSAPGRGAPKPAKIGYLGEQRYVAGQEGALAVLVAFSAAVMTVSKTVLYWLNEYYSGFDNIGHNKFVDLIFLWIIPNGAWLVLPSYMIYICGSEILQGLVMASGKSSSSENSVVKSE</sequence>
<dbReference type="EMBL" id="PDLN01000006">
    <property type="protein sequence ID" value="RDW83263.1"/>
    <property type="molecule type" value="Genomic_DNA"/>
</dbReference>
<feature type="region of interest" description="Disordered" evidence="1">
    <location>
        <begin position="63"/>
        <end position="89"/>
    </location>
</feature>
<reference evidence="3 4" key="1">
    <citation type="journal article" date="2018" name="IMA Fungus">
        <title>IMA Genome-F 9: Draft genome sequence of Annulohypoxylon stygium, Aspergillus mulundensis, Berkeleyomyces basicola (syn. Thielaviopsis basicola), Ceratocystis smalleyi, two Cercospora beticola strains, Coleophoma cylindrospora, Fusarium fracticaudum, Phialophora cf. hyalina, and Morchella septimelata.</title>
        <authorList>
            <person name="Wingfield B.D."/>
            <person name="Bills G.F."/>
            <person name="Dong Y."/>
            <person name="Huang W."/>
            <person name="Nel W.J."/>
            <person name="Swalarsk-Parry B.S."/>
            <person name="Vaghefi N."/>
            <person name="Wilken P.M."/>
            <person name="An Z."/>
            <person name="de Beer Z.W."/>
            <person name="De Vos L."/>
            <person name="Chen L."/>
            <person name="Duong T.A."/>
            <person name="Gao Y."/>
            <person name="Hammerbacher A."/>
            <person name="Kikkert J.R."/>
            <person name="Li Y."/>
            <person name="Li H."/>
            <person name="Li K."/>
            <person name="Li Q."/>
            <person name="Liu X."/>
            <person name="Ma X."/>
            <person name="Naidoo K."/>
            <person name="Pethybridge S.J."/>
            <person name="Sun J."/>
            <person name="Steenkamp E.T."/>
            <person name="van der Nest M.A."/>
            <person name="van Wyk S."/>
            <person name="Wingfield M.J."/>
            <person name="Xiong C."/>
            <person name="Yue Q."/>
            <person name="Zhang X."/>
        </authorList>
    </citation>
    <scope>NUCLEOTIDE SEQUENCE [LARGE SCALE GENOMIC DNA]</scope>
    <source>
        <strain evidence="3 4">BP5796</strain>
    </source>
</reference>
<organism evidence="3 4">
    <name type="scientific">Coleophoma crateriformis</name>
    <dbReference type="NCBI Taxonomy" id="565419"/>
    <lineage>
        <taxon>Eukaryota</taxon>
        <taxon>Fungi</taxon>
        <taxon>Dikarya</taxon>
        <taxon>Ascomycota</taxon>
        <taxon>Pezizomycotina</taxon>
        <taxon>Leotiomycetes</taxon>
        <taxon>Helotiales</taxon>
        <taxon>Dermateaceae</taxon>
        <taxon>Coleophoma</taxon>
    </lineage>
</organism>
<keyword evidence="2" id="KW-0472">Membrane</keyword>
<proteinExistence type="predicted"/>
<evidence type="ECO:0008006" key="5">
    <source>
        <dbReference type="Google" id="ProtNLM"/>
    </source>
</evidence>
<comment type="caution">
    <text evidence="3">The sequence shown here is derived from an EMBL/GenBank/DDBJ whole genome shotgun (WGS) entry which is preliminary data.</text>
</comment>